<dbReference type="EMBL" id="JABWDY010032939">
    <property type="protein sequence ID" value="KAF5183795.1"/>
    <property type="molecule type" value="Genomic_DNA"/>
</dbReference>
<evidence type="ECO:0000313" key="1">
    <source>
        <dbReference type="EMBL" id="KAF5183795.1"/>
    </source>
</evidence>
<sequence>MLENSDDEFIEEVTTDVEAGPFKVWCPTPQAQSCFSVCLLPTEKLCANLCGCMYSPRAI</sequence>
<comment type="caution">
    <text evidence="1">The sequence shown here is derived from an EMBL/GenBank/DDBJ whole genome shotgun (WGS) entry which is preliminary data.</text>
</comment>
<evidence type="ECO:0000313" key="2">
    <source>
        <dbReference type="Proteomes" id="UP000554482"/>
    </source>
</evidence>
<keyword evidence="2" id="KW-1185">Reference proteome</keyword>
<dbReference type="GO" id="GO:0006952">
    <property type="term" value="P:defense response"/>
    <property type="evidence" value="ECO:0007669"/>
    <property type="project" value="InterPro"/>
</dbReference>
<gene>
    <name evidence="1" type="ORF">FRX31_026618</name>
</gene>
<name>A0A7J6VHV4_THATH</name>
<dbReference type="AlphaFoldDB" id="A0A7J6VHV4"/>
<dbReference type="Proteomes" id="UP000554482">
    <property type="component" value="Unassembled WGS sequence"/>
</dbReference>
<proteinExistence type="predicted"/>
<organism evidence="1 2">
    <name type="scientific">Thalictrum thalictroides</name>
    <name type="common">Rue-anemone</name>
    <name type="synonym">Anemone thalictroides</name>
    <dbReference type="NCBI Taxonomy" id="46969"/>
    <lineage>
        <taxon>Eukaryota</taxon>
        <taxon>Viridiplantae</taxon>
        <taxon>Streptophyta</taxon>
        <taxon>Embryophyta</taxon>
        <taxon>Tracheophyta</taxon>
        <taxon>Spermatophyta</taxon>
        <taxon>Magnoliopsida</taxon>
        <taxon>Ranunculales</taxon>
        <taxon>Ranunculaceae</taxon>
        <taxon>Thalictroideae</taxon>
        <taxon>Thalictrum</taxon>
    </lineage>
</organism>
<accession>A0A7J6VHV4</accession>
<dbReference type="InterPro" id="IPR036391">
    <property type="entry name" value="Thionin-like_sf"/>
</dbReference>
<reference evidence="1 2" key="1">
    <citation type="submission" date="2020-06" db="EMBL/GenBank/DDBJ databases">
        <title>Transcriptomic and genomic resources for Thalictrum thalictroides and T. hernandezii: Facilitating candidate gene discovery in an emerging model plant lineage.</title>
        <authorList>
            <person name="Arias T."/>
            <person name="Riano-Pachon D.M."/>
            <person name="Di Stilio V.S."/>
        </authorList>
    </citation>
    <scope>NUCLEOTIDE SEQUENCE [LARGE SCALE GENOMIC DNA]</scope>
    <source>
        <strain evidence="2">cv. WT478/WT964</strain>
        <tissue evidence="1">Leaves</tissue>
    </source>
</reference>
<protein>
    <submittedName>
        <fullName evidence="1">Uncharacterized protein</fullName>
    </submittedName>
</protein>
<dbReference type="Gene3D" id="3.30.1350.10">
    <property type="entry name" value="Thionin-like"/>
    <property type="match status" value="1"/>
</dbReference>
<dbReference type="SUPFAM" id="SSF57429">
    <property type="entry name" value="Crambin-like"/>
    <property type="match status" value="1"/>
</dbReference>